<feature type="domain" description="Multidrug resistance protein MdtA-like alpha-helical hairpin" evidence="4">
    <location>
        <begin position="111"/>
        <end position="179"/>
    </location>
</feature>
<feature type="domain" description="Multidrug resistance protein MdtA-like barrel-sandwich hybrid" evidence="5">
    <location>
        <begin position="70"/>
        <end position="209"/>
    </location>
</feature>
<reference evidence="9" key="1">
    <citation type="submission" date="2016-10" db="EMBL/GenBank/DDBJ databases">
        <authorList>
            <person name="Varghese N."/>
            <person name="Submissions S."/>
        </authorList>
    </citation>
    <scope>NUCLEOTIDE SEQUENCE [LARGE SCALE GENOMIC DNA]</scope>
    <source>
        <strain evidence="9">DSM 1565</strain>
    </source>
</reference>
<dbReference type="InterPro" id="IPR058627">
    <property type="entry name" value="MdtA-like_C"/>
</dbReference>
<feature type="domain" description="Multidrug resistance protein MdtA-like beta-barrel" evidence="6">
    <location>
        <begin position="218"/>
        <end position="305"/>
    </location>
</feature>
<dbReference type="NCBIfam" id="TIGR01730">
    <property type="entry name" value="RND_mfp"/>
    <property type="match status" value="1"/>
</dbReference>
<dbReference type="InterPro" id="IPR058626">
    <property type="entry name" value="MdtA-like_b-barrel"/>
</dbReference>
<gene>
    <name evidence="8" type="ORF">SAMN04488557_1867</name>
</gene>
<dbReference type="GO" id="GO:0005886">
    <property type="term" value="C:plasma membrane"/>
    <property type="evidence" value="ECO:0007669"/>
    <property type="project" value="TreeGrafter"/>
</dbReference>
<evidence type="ECO:0000256" key="3">
    <source>
        <dbReference type="SAM" id="SignalP"/>
    </source>
</evidence>
<accession>A0A1I7NEW4</accession>
<dbReference type="PANTHER" id="PTHR30158">
    <property type="entry name" value="ACRA/E-RELATED COMPONENT OF DRUG EFFLUX TRANSPORTER"/>
    <property type="match status" value="1"/>
</dbReference>
<dbReference type="GO" id="GO:0046677">
    <property type="term" value="P:response to antibiotic"/>
    <property type="evidence" value="ECO:0007669"/>
    <property type="project" value="TreeGrafter"/>
</dbReference>
<dbReference type="GO" id="GO:0030313">
    <property type="term" value="C:cell envelope"/>
    <property type="evidence" value="ECO:0007669"/>
    <property type="project" value="UniProtKB-SubCell"/>
</dbReference>
<evidence type="ECO:0000259" key="7">
    <source>
        <dbReference type="Pfam" id="PF25967"/>
    </source>
</evidence>
<comment type="similarity">
    <text evidence="2">Belongs to the membrane fusion protein (MFP) (TC 8.A.1) family.</text>
</comment>
<organism evidence="8 9">
    <name type="scientific">Hyphomicrobium facile</name>
    <dbReference type="NCBI Taxonomy" id="51670"/>
    <lineage>
        <taxon>Bacteria</taxon>
        <taxon>Pseudomonadati</taxon>
        <taxon>Pseudomonadota</taxon>
        <taxon>Alphaproteobacteria</taxon>
        <taxon>Hyphomicrobiales</taxon>
        <taxon>Hyphomicrobiaceae</taxon>
        <taxon>Hyphomicrobium</taxon>
    </lineage>
</organism>
<dbReference type="GO" id="GO:0022857">
    <property type="term" value="F:transmembrane transporter activity"/>
    <property type="evidence" value="ECO:0007669"/>
    <property type="project" value="InterPro"/>
</dbReference>
<dbReference type="EMBL" id="FPCH01000002">
    <property type="protein sequence ID" value="SFV33180.1"/>
    <property type="molecule type" value="Genomic_DNA"/>
</dbReference>
<name>A0A1I7NEW4_9HYPH</name>
<dbReference type="Gene3D" id="2.40.30.170">
    <property type="match status" value="1"/>
</dbReference>
<proteinExistence type="inferred from homology"/>
<evidence type="ECO:0000259" key="6">
    <source>
        <dbReference type="Pfam" id="PF25944"/>
    </source>
</evidence>
<dbReference type="Gene3D" id="2.40.50.100">
    <property type="match status" value="1"/>
</dbReference>
<keyword evidence="3" id="KW-0732">Signal</keyword>
<dbReference type="STRING" id="51670.SAMN04488557_1867"/>
<dbReference type="Pfam" id="PF25876">
    <property type="entry name" value="HH_MFP_RND"/>
    <property type="match status" value="1"/>
</dbReference>
<evidence type="ECO:0000313" key="8">
    <source>
        <dbReference type="EMBL" id="SFV33180.1"/>
    </source>
</evidence>
<dbReference type="InterPro" id="IPR006143">
    <property type="entry name" value="RND_pump_MFP"/>
</dbReference>
<dbReference type="Gene3D" id="2.40.420.20">
    <property type="match status" value="1"/>
</dbReference>
<dbReference type="Pfam" id="PF25944">
    <property type="entry name" value="Beta-barrel_RND"/>
    <property type="match status" value="1"/>
</dbReference>
<feature type="signal peptide" evidence="3">
    <location>
        <begin position="1"/>
        <end position="31"/>
    </location>
</feature>
<dbReference type="SUPFAM" id="SSF111369">
    <property type="entry name" value="HlyD-like secretion proteins"/>
    <property type="match status" value="1"/>
</dbReference>
<keyword evidence="9" id="KW-1185">Reference proteome</keyword>
<dbReference type="InterPro" id="IPR058624">
    <property type="entry name" value="MdtA-like_HH"/>
</dbReference>
<dbReference type="Pfam" id="PF25917">
    <property type="entry name" value="BSH_RND"/>
    <property type="match status" value="1"/>
</dbReference>
<feature type="chain" id="PRO_5011688520" evidence="3">
    <location>
        <begin position="32"/>
        <end position="397"/>
    </location>
</feature>
<evidence type="ECO:0000259" key="4">
    <source>
        <dbReference type="Pfam" id="PF25876"/>
    </source>
</evidence>
<evidence type="ECO:0000256" key="2">
    <source>
        <dbReference type="ARBA" id="ARBA00009477"/>
    </source>
</evidence>
<dbReference type="Pfam" id="PF25967">
    <property type="entry name" value="RND-MFP_C"/>
    <property type="match status" value="1"/>
</dbReference>
<evidence type="ECO:0000256" key="1">
    <source>
        <dbReference type="ARBA" id="ARBA00004196"/>
    </source>
</evidence>
<evidence type="ECO:0000259" key="5">
    <source>
        <dbReference type="Pfam" id="PF25917"/>
    </source>
</evidence>
<feature type="domain" description="Multidrug resistance protein MdtA-like C-terminal permuted SH3" evidence="7">
    <location>
        <begin position="311"/>
        <end position="370"/>
    </location>
</feature>
<dbReference type="Proteomes" id="UP000199423">
    <property type="component" value="Unassembled WGS sequence"/>
</dbReference>
<protein>
    <submittedName>
        <fullName evidence="8">RND family efflux transporter, MFP subunit</fullName>
    </submittedName>
</protein>
<dbReference type="InterPro" id="IPR058625">
    <property type="entry name" value="MdtA-like_BSH"/>
</dbReference>
<dbReference type="Gene3D" id="1.10.287.470">
    <property type="entry name" value="Helix hairpin bin"/>
    <property type="match status" value="1"/>
</dbReference>
<comment type="subcellular location">
    <subcellularLocation>
        <location evidence="1">Cell envelope</location>
    </subcellularLocation>
</comment>
<dbReference type="AlphaFoldDB" id="A0A1I7NEW4"/>
<dbReference type="PANTHER" id="PTHR30158:SF24">
    <property type="entry name" value="HLYD FAMILY SECRETION PROTEIN"/>
    <property type="match status" value="1"/>
</dbReference>
<sequence length="397" mass="43042">MQTGISRHNSQCRHSVAMALMVAIAFMTSQADPARSQTAPPAFPVTVATPLLKHIKTWDEYPGRFEAVARVELRPRVSGYVDQVNFKEGSTVKQGDLLFTLDKRPFEIAVESAKAEVARAKAQVDFAKADVDRAAPLVESKALSEQVFEQRRSTLGVAEAQVMSAAAQLRSAQLNLEWAEVRAPISGRISDKKIDVGNLVLGGQVNSTLMATIVTTDPIHFVFDASEADYMRYARLNQSGVRPSSRVAANPVRVKLADESEWSHEGVMDFVDNAFNQRSGTIRGRAILSNKDDLLTPGLFARIALYGGDVDAFLIPDTAIISDQARKIVYTVNADDVIAATPVTLGQMYEGLRVIKAGLKADDRVVIEGVANPAVRPGTKVAPTNGTIKPVEKTAQN</sequence>
<evidence type="ECO:0000313" key="9">
    <source>
        <dbReference type="Proteomes" id="UP000199423"/>
    </source>
</evidence>